<dbReference type="InterPro" id="IPR015590">
    <property type="entry name" value="Aldehyde_DH_dom"/>
</dbReference>
<dbReference type="RefSeq" id="XP_033603173.1">
    <property type="nucleotide sequence ID" value="XM_033742638.1"/>
</dbReference>
<dbReference type="InterPro" id="IPR016161">
    <property type="entry name" value="Ald_DH/histidinol_DH"/>
</dbReference>
<evidence type="ECO:0000313" key="9">
    <source>
        <dbReference type="Proteomes" id="UP000799437"/>
    </source>
</evidence>
<dbReference type="PIRSF" id="PIRSF036492">
    <property type="entry name" value="ALDH"/>
    <property type="match status" value="1"/>
</dbReference>
<dbReference type="GeneID" id="54483692"/>
<name>A0A6A6WD11_9PEZI</name>
<dbReference type="EMBL" id="ML996567">
    <property type="protein sequence ID" value="KAF2760722.1"/>
    <property type="molecule type" value="Genomic_DNA"/>
</dbReference>
<dbReference type="FunFam" id="3.40.605.10:FF:000004">
    <property type="entry name" value="Aldehyde dehydrogenase"/>
    <property type="match status" value="1"/>
</dbReference>
<dbReference type="GO" id="GO:0005737">
    <property type="term" value="C:cytoplasm"/>
    <property type="evidence" value="ECO:0007669"/>
    <property type="project" value="TreeGrafter"/>
</dbReference>
<accession>A0A6A6WD11</accession>
<feature type="region of interest" description="Disordered" evidence="6">
    <location>
        <begin position="1"/>
        <end position="20"/>
    </location>
</feature>
<dbReference type="OrthoDB" id="440325at2759"/>
<dbReference type="InterPro" id="IPR016163">
    <property type="entry name" value="Ald_DH_C"/>
</dbReference>
<comment type="similarity">
    <text evidence="1 4">Belongs to the aldehyde dehydrogenase family.</text>
</comment>
<proteinExistence type="inferred from homology"/>
<evidence type="ECO:0000256" key="1">
    <source>
        <dbReference type="ARBA" id="ARBA00009986"/>
    </source>
</evidence>
<dbReference type="Gene3D" id="3.40.605.10">
    <property type="entry name" value="Aldehyde Dehydrogenase, Chain A, domain 1"/>
    <property type="match status" value="1"/>
</dbReference>
<dbReference type="GO" id="GO:0004029">
    <property type="term" value="F:aldehyde dehydrogenase (NAD+) activity"/>
    <property type="evidence" value="ECO:0007669"/>
    <property type="project" value="TreeGrafter"/>
</dbReference>
<keyword evidence="9" id="KW-1185">Reference proteome</keyword>
<gene>
    <name evidence="8" type="ORF">EJ05DRAFT_461288</name>
</gene>
<dbReference type="Proteomes" id="UP000799437">
    <property type="component" value="Unassembled WGS sequence"/>
</dbReference>
<evidence type="ECO:0000256" key="4">
    <source>
        <dbReference type="PIRNR" id="PIRNR036492"/>
    </source>
</evidence>
<keyword evidence="2" id="KW-0125">Carotenoid biosynthesis</keyword>
<dbReference type="GO" id="GO:0016117">
    <property type="term" value="P:carotenoid biosynthetic process"/>
    <property type="evidence" value="ECO:0007669"/>
    <property type="project" value="UniProtKB-KW"/>
</dbReference>
<feature type="domain" description="Aldehyde dehydrogenase" evidence="7">
    <location>
        <begin position="16"/>
        <end position="451"/>
    </location>
</feature>
<dbReference type="AlphaFoldDB" id="A0A6A6WD11"/>
<dbReference type="InterPro" id="IPR012394">
    <property type="entry name" value="Aldehyde_DH_NAD(P)"/>
</dbReference>
<sequence length="550" mass="60196">MTVTTRGSGDGGASRTYSTPDEVTSKLATLRRTFASGRTKNLKYRKWQLKQLYWLIEDHEFDITKALAADLGKHEFETLAGDIAGCKSDILLHIANLEAWTADERPADAGFVFRHVGSAVVRKEPRGVVLVIGAWNFPLLLVVQPLVAAVAAGCTVLVKPSEMAARTEALLAELLPKYLDPEAYAVVTGGPAETGFVLAQRFDHIFFTGSAGVARHVALAAAKNLTPTVLELGGQGPAIVTAKADVDLAAKRILAAKFMNAGQICLSVNHVFVDPTVHTEFVRRLNFWVGEFNGQGDKHYEEMTNIINERNYDRLKGAYDKSAGKKLTNGREFVRENLRIPLTIVDDVTTDDSLMKEELFGPILPVIRATYHEAVREMARLPHALSLYIFSESRPEIDYILSHTLTGGVTINDCMVHAGTPGVPFGGVGDSGSGSYHGKYGVEAFTHKRAVVQLPNWLDKVMGFRYPPYDMEKNRKRVEKKNTLGFKRGEGIEDQVIKMPGEGGGWKKYTLVLALFAIAVGSWRSGIGPVWLQELAGRIVGTMSGVLASK</sequence>
<reference evidence="8" key="1">
    <citation type="journal article" date="2020" name="Stud. Mycol.">
        <title>101 Dothideomycetes genomes: a test case for predicting lifestyles and emergence of pathogens.</title>
        <authorList>
            <person name="Haridas S."/>
            <person name="Albert R."/>
            <person name="Binder M."/>
            <person name="Bloem J."/>
            <person name="Labutti K."/>
            <person name="Salamov A."/>
            <person name="Andreopoulos B."/>
            <person name="Baker S."/>
            <person name="Barry K."/>
            <person name="Bills G."/>
            <person name="Bluhm B."/>
            <person name="Cannon C."/>
            <person name="Castanera R."/>
            <person name="Culley D."/>
            <person name="Daum C."/>
            <person name="Ezra D."/>
            <person name="Gonzalez J."/>
            <person name="Henrissat B."/>
            <person name="Kuo A."/>
            <person name="Liang C."/>
            <person name="Lipzen A."/>
            <person name="Lutzoni F."/>
            <person name="Magnuson J."/>
            <person name="Mondo S."/>
            <person name="Nolan M."/>
            <person name="Ohm R."/>
            <person name="Pangilinan J."/>
            <person name="Park H.-J."/>
            <person name="Ramirez L."/>
            <person name="Alfaro M."/>
            <person name="Sun H."/>
            <person name="Tritt A."/>
            <person name="Yoshinaga Y."/>
            <person name="Zwiers L.-H."/>
            <person name="Turgeon B."/>
            <person name="Goodwin S."/>
            <person name="Spatafora J."/>
            <person name="Crous P."/>
            <person name="Grigoriev I."/>
        </authorList>
    </citation>
    <scope>NUCLEOTIDE SEQUENCE</scope>
    <source>
        <strain evidence="8">CBS 121739</strain>
    </source>
</reference>
<protein>
    <recommendedName>
        <fullName evidence="4">Aldehyde dehydrogenase</fullName>
    </recommendedName>
</protein>
<evidence type="ECO:0000256" key="6">
    <source>
        <dbReference type="SAM" id="MobiDB-lite"/>
    </source>
</evidence>
<evidence type="ECO:0000259" key="7">
    <source>
        <dbReference type="Pfam" id="PF00171"/>
    </source>
</evidence>
<feature type="active site" evidence="5">
    <location>
        <position position="265"/>
    </location>
</feature>
<feature type="active site" evidence="5">
    <location>
        <position position="231"/>
    </location>
</feature>
<dbReference type="Pfam" id="PF00171">
    <property type="entry name" value="Aldedh"/>
    <property type="match status" value="1"/>
</dbReference>
<dbReference type="PANTHER" id="PTHR43570:SF16">
    <property type="entry name" value="ALDEHYDE DEHYDROGENASE TYPE III, ISOFORM Q"/>
    <property type="match status" value="1"/>
</dbReference>
<evidence type="ECO:0000256" key="5">
    <source>
        <dbReference type="PIRSR" id="PIRSR036492-1"/>
    </source>
</evidence>
<dbReference type="GO" id="GO:0006081">
    <property type="term" value="P:aldehyde metabolic process"/>
    <property type="evidence" value="ECO:0007669"/>
    <property type="project" value="InterPro"/>
</dbReference>
<dbReference type="SUPFAM" id="SSF53720">
    <property type="entry name" value="ALDH-like"/>
    <property type="match status" value="1"/>
</dbReference>
<keyword evidence="3 4" id="KW-0560">Oxidoreductase</keyword>
<dbReference type="PANTHER" id="PTHR43570">
    <property type="entry name" value="ALDEHYDE DEHYDROGENASE"/>
    <property type="match status" value="1"/>
</dbReference>
<evidence type="ECO:0000256" key="2">
    <source>
        <dbReference type="ARBA" id="ARBA00022746"/>
    </source>
</evidence>
<dbReference type="InterPro" id="IPR016162">
    <property type="entry name" value="Ald_DH_N"/>
</dbReference>
<dbReference type="Gene3D" id="3.40.309.10">
    <property type="entry name" value="Aldehyde Dehydrogenase, Chain A, domain 2"/>
    <property type="match status" value="1"/>
</dbReference>
<evidence type="ECO:0000313" key="8">
    <source>
        <dbReference type="EMBL" id="KAF2760722.1"/>
    </source>
</evidence>
<evidence type="ECO:0000256" key="3">
    <source>
        <dbReference type="ARBA" id="ARBA00023002"/>
    </source>
</evidence>
<organism evidence="8 9">
    <name type="scientific">Pseudovirgaria hyperparasitica</name>
    <dbReference type="NCBI Taxonomy" id="470096"/>
    <lineage>
        <taxon>Eukaryota</taxon>
        <taxon>Fungi</taxon>
        <taxon>Dikarya</taxon>
        <taxon>Ascomycota</taxon>
        <taxon>Pezizomycotina</taxon>
        <taxon>Dothideomycetes</taxon>
        <taxon>Dothideomycetes incertae sedis</taxon>
        <taxon>Acrospermales</taxon>
        <taxon>Acrospermaceae</taxon>
        <taxon>Pseudovirgaria</taxon>
    </lineage>
</organism>